<gene>
    <name evidence="3" type="ORF">DFR87_03550</name>
</gene>
<dbReference type="PANTHER" id="PTHR13847:SF289">
    <property type="entry name" value="GLYCINE OXIDASE"/>
    <property type="match status" value="1"/>
</dbReference>
<sequence length="296" mass="32754">MQKVIVIGGGITGLLVSYYLGGSPTVIEMNSTPKNSLNSLWTVIPPLCGELREICDSSAREYQALGSELGTRTSWKEVIRVPPRGDKILSKKETKEIEPMLEVESEVLGKALHIHGEALLNRLGRNVLREKVVGLSVEKDEVIGLKTDRGSIKGDIYIFAIGSDEQGLFRDLVEIKSYKGHVVVSPPLGIRNVLILDDRLGVEGFDYALLNGDSYISNDPQVEMEQVEKTLQVFTKYLKRQIEPKEIRVGFRSVSKTGLPIADKIFENAVLVTGYRFGWALAPYLAKEAIKLAGIQ</sequence>
<dbReference type="GeneID" id="36834386"/>
<dbReference type="GO" id="GO:0005737">
    <property type="term" value="C:cytoplasm"/>
    <property type="evidence" value="ECO:0007669"/>
    <property type="project" value="TreeGrafter"/>
</dbReference>
<protein>
    <submittedName>
        <fullName evidence="3">FAD-dependent oxidoreductase</fullName>
    </submittedName>
</protein>
<reference evidence="3" key="1">
    <citation type="submission" date="2018-05" db="EMBL/GenBank/DDBJ databases">
        <title>Complete Genome Sequences of Extremely Thermoacidophilic, Metal-Mobilizing Type-Strain Members of the Archaeal Family Sulfolobaceae: Acidianus brierleyi DSM-1651T, Acidianus sulfidivorans DSM-18786T, Metallosphaera hakonensis DSM-7519T, and Metallosphaera prunae DSM-10039T.</title>
        <authorList>
            <person name="Counts J.A."/>
            <person name="Kelly R.M."/>
        </authorList>
    </citation>
    <scope>NUCLEOTIDE SEQUENCE [LARGE SCALE GENOMIC DNA]</scope>
    <source>
        <strain evidence="3">HO1-1</strain>
    </source>
</reference>
<evidence type="ECO:0000256" key="1">
    <source>
        <dbReference type="ARBA" id="ARBA00023002"/>
    </source>
</evidence>
<dbReference type="Gene3D" id="3.30.9.10">
    <property type="entry name" value="D-Amino Acid Oxidase, subunit A, domain 2"/>
    <property type="match status" value="1"/>
</dbReference>
<dbReference type="PANTHER" id="PTHR13847">
    <property type="entry name" value="SARCOSINE DEHYDROGENASE-RELATED"/>
    <property type="match status" value="1"/>
</dbReference>
<dbReference type="Proteomes" id="UP000247586">
    <property type="component" value="Chromosome"/>
</dbReference>
<evidence type="ECO:0000313" key="3">
    <source>
        <dbReference type="EMBL" id="AWR98920.1"/>
    </source>
</evidence>
<dbReference type="OrthoDB" id="34620at2157"/>
<dbReference type="Pfam" id="PF01266">
    <property type="entry name" value="DAO"/>
    <property type="match status" value="1"/>
</dbReference>
<dbReference type="InterPro" id="IPR006076">
    <property type="entry name" value="FAD-dep_OxRdtase"/>
</dbReference>
<dbReference type="GO" id="GO:0016491">
    <property type="term" value="F:oxidoreductase activity"/>
    <property type="evidence" value="ECO:0007669"/>
    <property type="project" value="UniProtKB-KW"/>
</dbReference>
<name>A0A2U9IS98_9CREN</name>
<dbReference type="EMBL" id="CP029287">
    <property type="protein sequence ID" value="AWR98920.1"/>
    <property type="molecule type" value="Genomic_DNA"/>
</dbReference>
<evidence type="ECO:0000313" key="4">
    <source>
        <dbReference type="Proteomes" id="UP000247586"/>
    </source>
</evidence>
<feature type="domain" description="FAD dependent oxidoreductase" evidence="2">
    <location>
        <begin position="3"/>
        <end position="290"/>
    </location>
</feature>
<keyword evidence="4" id="KW-1185">Reference proteome</keyword>
<accession>A0A2U9IS98</accession>
<dbReference type="AlphaFoldDB" id="A0A2U9IS98"/>
<dbReference type="RefSeq" id="WP_054837418.1">
    <property type="nucleotide sequence ID" value="NZ_BBBA01000055.1"/>
</dbReference>
<keyword evidence="1" id="KW-0560">Oxidoreductase</keyword>
<dbReference type="KEGG" id="mhk:DFR87_03550"/>
<dbReference type="STRING" id="1293036.GCA_001315825_03003"/>
<dbReference type="Gene3D" id="3.50.50.60">
    <property type="entry name" value="FAD/NAD(P)-binding domain"/>
    <property type="match status" value="1"/>
</dbReference>
<dbReference type="InterPro" id="IPR036188">
    <property type="entry name" value="FAD/NAD-bd_sf"/>
</dbReference>
<evidence type="ECO:0000259" key="2">
    <source>
        <dbReference type="Pfam" id="PF01266"/>
    </source>
</evidence>
<dbReference type="SUPFAM" id="SSF51905">
    <property type="entry name" value="FAD/NAD(P)-binding domain"/>
    <property type="match status" value="1"/>
</dbReference>
<proteinExistence type="predicted"/>
<organism evidence="3 4">
    <name type="scientific">Metallosphaera hakonensis JCM 8857 = DSM 7519</name>
    <dbReference type="NCBI Taxonomy" id="1293036"/>
    <lineage>
        <taxon>Archaea</taxon>
        <taxon>Thermoproteota</taxon>
        <taxon>Thermoprotei</taxon>
        <taxon>Sulfolobales</taxon>
        <taxon>Sulfolobaceae</taxon>
        <taxon>Metallosphaera</taxon>
    </lineage>
</organism>